<protein>
    <submittedName>
        <fullName evidence="1">Uncharacterized protein</fullName>
    </submittedName>
</protein>
<accession>X1Q780</accession>
<reference evidence="1" key="1">
    <citation type="journal article" date="2014" name="Front. Microbiol.">
        <title>High frequency of phylogenetically diverse reductive dehalogenase-homologous genes in deep subseafloor sedimentary metagenomes.</title>
        <authorList>
            <person name="Kawai M."/>
            <person name="Futagami T."/>
            <person name="Toyoda A."/>
            <person name="Takaki Y."/>
            <person name="Nishi S."/>
            <person name="Hori S."/>
            <person name="Arai W."/>
            <person name="Tsubouchi T."/>
            <person name="Morono Y."/>
            <person name="Uchiyama I."/>
            <person name="Ito T."/>
            <person name="Fujiyama A."/>
            <person name="Inagaki F."/>
            <person name="Takami H."/>
        </authorList>
    </citation>
    <scope>NUCLEOTIDE SEQUENCE</scope>
    <source>
        <strain evidence="1">Expedition CK06-06</strain>
    </source>
</reference>
<name>X1Q780_9ZZZZ</name>
<gene>
    <name evidence="1" type="ORF">S06H3_62143</name>
</gene>
<dbReference type="AlphaFoldDB" id="X1Q780"/>
<evidence type="ECO:0000313" key="1">
    <source>
        <dbReference type="EMBL" id="GAI46915.1"/>
    </source>
</evidence>
<comment type="caution">
    <text evidence="1">The sequence shown here is derived from an EMBL/GenBank/DDBJ whole genome shotgun (WGS) entry which is preliminary data.</text>
</comment>
<organism evidence="1">
    <name type="scientific">marine sediment metagenome</name>
    <dbReference type="NCBI Taxonomy" id="412755"/>
    <lineage>
        <taxon>unclassified sequences</taxon>
        <taxon>metagenomes</taxon>
        <taxon>ecological metagenomes</taxon>
    </lineage>
</organism>
<proteinExistence type="predicted"/>
<dbReference type="EMBL" id="BARV01040895">
    <property type="protein sequence ID" value="GAI46915.1"/>
    <property type="molecule type" value="Genomic_DNA"/>
</dbReference>
<sequence>MPSAQCLDVTIPAGTTYLVPSGDVWGALALTVEAGAELRIDGEVHAWGDVNGAGIITGEGELRVH</sequence>